<accession>A0A3N4QLM1</accession>
<feature type="domain" description="HYR" evidence="6">
    <location>
        <begin position="865"/>
        <end position="944"/>
    </location>
</feature>
<dbReference type="Pfam" id="PF18962">
    <property type="entry name" value="Por_Secre_tail"/>
    <property type="match status" value="1"/>
</dbReference>
<dbReference type="Gene3D" id="2.60.120.1250">
    <property type="entry name" value="Peptidase M60, enhancin-like domain 1"/>
    <property type="match status" value="1"/>
</dbReference>
<dbReference type="GO" id="GO:0005576">
    <property type="term" value="C:extracellular region"/>
    <property type="evidence" value="ECO:0007669"/>
    <property type="project" value="UniProtKB-SubCell"/>
</dbReference>
<dbReference type="InterPro" id="IPR013783">
    <property type="entry name" value="Ig-like_fold"/>
</dbReference>
<reference evidence="8 9" key="1">
    <citation type="submission" date="2018-11" db="EMBL/GenBank/DDBJ databases">
        <title>Chitinophaga lutea sp.nov., isolate from arsenic contaminated soil.</title>
        <authorList>
            <person name="Zong Y."/>
        </authorList>
    </citation>
    <scope>NUCLEOTIDE SEQUENCE [LARGE SCALE GENOMIC DNA]</scope>
    <source>
        <strain evidence="8 9">ZY74</strain>
    </source>
</reference>
<evidence type="ECO:0000313" key="9">
    <source>
        <dbReference type="Proteomes" id="UP000278351"/>
    </source>
</evidence>
<gene>
    <name evidence="8" type="ORF">EGT74_03220</name>
</gene>
<dbReference type="Pfam" id="PF24517">
    <property type="entry name" value="CBM96"/>
    <property type="match status" value="1"/>
</dbReference>
<sequence>MKKTFTSFCMVLLLCTLLPAFKAAAAMPPPSGYFNMISRSVWELTQVPNITTETARIKTSLQVADFEPVGLRATANTPLVINVEQLSGAGLPKLIMGTYDRQTVATYDLVAGVNTITNANGGDLYLQYSSATPSDNNKVRVTFQSGYHTMPLYILGTSTHQDWLDMLAADTLSPNATLVSDRTFIVVSQVKAEQYKNENQDTLLTLMDRIMKAEGDISGLDNSLPIHAPILRNKLMMLEKASGNPDATSLGRVRIPTGSIHWLLSPSYILEDGGWGMFHEIGHHHQHWAWTWSTCIEVCVNIYSLAAKRAILPGQQGMSTSDWNGIMNYLAQPQAAKNFNASSVSLFMRLGMFQQLWLAYGDSFYHTLHKRVRAEAPAPSGDEQEMRLFMLYASQISGENLAQFFRNWGLNVNQSIYDEINALGLPAPAIEPSTLREDLVATITTPANNAVFPAGSNVPLTATAFGPDAIAKVEFFQGGVKLGEDTTAPYNYTWNNVSPGNYALTAKATTRGGVESTSAVVNITMESVSIISPANNASFPAGVPIAISANTSHAVSKVEFYADSVKIGEATSAPYNFSWQNAAAGTYTLTVKAIGQNGDTAVSTGVGIVSGGQFPQADAYVRDGGSAGSNFGTATGLVVKKDGNAGFSRITYLKFDLNSFSSAGNAILRLYVAGAGSAVTGTQWQVWKNDADNWTETGLTWNNKPANTTQLASQPGRRSGYVEWDISSQVAAEIGGDKILSLAIVSSVSGQTNDATFHSKEVTEADLRPVLLIDALPQISLVQPVNNDTLPEHGATLIQANASDDRQVDSVQLYINGEEKARFTQAPYQWSWANLAPGTYGIRAKVTDSALHSAWSDSLTVVVVKDTLAPVITVPPAITANPAPGASTVAVNIGQATATDNAGVASLTHDAPAVFPVGNTIVTWTATDLSGNVSTATQVITVEYLKSAFDAVTVYAGSDFNNRQIDLQAQLYLNGALIGTGELLNQSISGPGLGNCKQFIIPITGDSVTYTPADVLQLKVSARNTGGETFRIKFWYNADTDDQITKGTARLAKYTPVNPDGNFFYLRNAFALQSASGSEALQQSLYVTPAYQEIGTWSTIAQSATAADIPAISKTAGTSGVKTTLLQVKAYPNPSSHEFTLTVESSTAKEIQVRVLDISGRLVKLMYTNPGQVLRFGQDLQAGIYFIDVLQANRREVLKVIKQ</sequence>
<dbReference type="InterPro" id="IPR031161">
    <property type="entry name" value="Peptidase_M60_dom"/>
</dbReference>
<comment type="caution">
    <text evidence="8">The sequence shown here is derived from an EMBL/GenBank/DDBJ whole genome shotgun (WGS) entry which is preliminary data.</text>
</comment>
<dbReference type="Gene3D" id="3.40.390.80">
    <property type="entry name" value="Peptidase M60, enhancin-like domain 2"/>
    <property type="match status" value="1"/>
</dbReference>
<feature type="domain" description="Peptidase M60" evidence="7">
    <location>
        <begin position="64"/>
        <end position="361"/>
    </location>
</feature>
<evidence type="ECO:0000259" key="6">
    <source>
        <dbReference type="PROSITE" id="PS50825"/>
    </source>
</evidence>
<evidence type="ECO:0000313" key="8">
    <source>
        <dbReference type="EMBL" id="RPE12574.1"/>
    </source>
</evidence>
<dbReference type="PROSITE" id="PS51723">
    <property type="entry name" value="PEPTIDASE_M60"/>
    <property type="match status" value="1"/>
</dbReference>
<dbReference type="Pfam" id="PF02494">
    <property type="entry name" value="HYR"/>
    <property type="match status" value="1"/>
</dbReference>
<dbReference type="SMART" id="SM01276">
    <property type="entry name" value="M60-like"/>
    <property type="match status" value="1"/>
</dbReference>
<dbReference type="InterPro" id="IPR003410">
    <property type="entry name" value="HYR_dom"/>
</dbReference>
<dbReference type="Pfam" id="PF17957">
    <property type="entry name" value="Big_7"/>
    <property type="match status" value="3"/>
</dbReference>
<dbReference type="PANTHER" id="PTHR15730:SF5">
    <property type="entry name" value="SI:CH211-210B2.2-RELATED"/>
    <property type="match status" value="1"/>
</dbReference>
<dbReference type="Proteomes" id="UP000278351">
    <property type="component" value="Unassembled WGS sequence"/>
</dbReference>
<evidence type="ECO:0000256" key="2">
    <source>
        <dbReference type="ARBA" id="ARBA00022525"/>
    </source>
</evidence>
<dbReference type="AlphaFoldDB" id="A0A3N4QLM1"/>
<dbReference type="Gene3D" id="2.60.40.10">
    <property type="entry name" value="Immunoglobulins"/>
    <property type="match status" value="3"/>
</dbReference>
<organism evidence="8 9">
    <name type="scientific">Chitinophaga lutea</name>
    <dbReference type="NCBI Taxonomy" id="2488634"/>
    <lineage>
        <taxon>Bacteria</taxon>
        <taxon>Pseudomonadati</taxon>
        <taxon>Bacteroidota</taxon>
        <taxon>Chitinophagia</taxon>
        <taxon>Chitinophagales</taxon>
        <taxon>Chitinophagaceae</taxon>
        <taxon>Chitinophaga</taxon>
    </lineage>
</organism>
<feature type="chain" id="PRO_5018059053" evidence="5">
    <location>
        <begin position="26"/>
        <end position="1203"/>
    </location>
</feature>
<dbReference type="InterPro" id="IPR055372">
    <property type="entry name" value="CBM96"/>
</dbReference>
<dbReference type="InterPro" id="IPR026444">
    <property type="entry name" value="Secre_tail"/>
</dbReference>
<keyword evidence="3 5" id="KW-0732">Signal</keyword>
<evidence type="ECO:0000256" key="3">
    <source>
        <dbReference type="ARBA" id="ARBA00022729"/>
    </source>
</evidence>
<evidence type="ECO:0000259" key="7">
    <source>
        <dbReference type="PROSITE" id="PS51723"/>
    </source>
</evidence>
<keyword evidence="9" id="KW-1185">Reference proteome</keyword>
<dbReference type="InterPro" id="IPR051244">
    <property type="entry name" value="TCAF"/>
</dbReference>
<dbReference type="EMBL" id="RPDH01000001">
    <property type="protein sequence ID" value="RPE12574.1"/>
    <property type="molecule type" value="Genomic_DNA"/>
</dbReference>
<name>A0A3N4QLM1_9BACT</name>
<protein>
    <submittedName>
        <fullName evidence="8">DNRLRE domain-containing protein</fullName>
    </submittedName>
</protein>
<dbReference type="PROSITE" id="PS50825">
    <property type="entry name" value="HYR"/>
    <property type="match status" value="1"/>
</dbReference>
<evidence type="ECO:0000256" key="1">
    <source>
        <dbReference type="ARBA" id="ARBA00004613"/>
    </source>
</evidence>
<dbReference type="Pfam" id="PF13402">
    <property type="entry name" value="Peptidase_M60"/>
    <property type="match status" value="1"/>
</dbReference>
<evidence type="ECO:0000256" key="5">
    <source>
        <dbReference type="SAM" id="SignalP"/>
    </source>
</evidence>
<dbReference type="NCBIfam" id="TIGR04183">
    <property type="entry name" value="Por_Secre_tail"/>
    <property type="match status" value="1"/>
</dbReference>
<dbReference type="InterPro" id="IPR042279">
    <property type="entry name" value="Pep_M60_3"/>
</dbReference>
<keyword evidence="4" id="KW-0677">Repeat</keyword>
<keyword evidence="2" id="KW-0964">Secreted</keyword>
<evidence type="ECO:0000256" key="4">
    <source>
        <dbReference type="ARBA" id="ARBA00022737"/>
    </source>
</evidence>
<dbReference type="OrthoDB" id="197688at2"/>
<proteinExistence type="predicted"/>
<comment type="subcellular location">
    <subcellularLocation>
        <location evidence="1">Secreted</location>
    </subcellularLocation>
</comment>
<feature type="signal peptide" evidence="5">
    <location>
        <begin position="1"/>
        <end position="25"/>
    </location>
</feature>
<dbReference type="PANTHER" id="PTHR15730">
    <property type="entry name" value="EXPERIMENTAL AUTOIMMUNE PROSTATITIS ANTIGEN 2-RELATED"/>
    <property type="match status" value="1"/>
</dbReference>
<dbReference type="NCBIfam" id="NF033679">
    <property type="entry name" value="DNRLRE_dom"/>
    <property type="match status" value="1"/>
</dbReference>
<dbReference type="RefSeq" id="WP_123845085.1">
    <property type="nucleotide sequence ID" value="NZ_RPDH01000001.1"/>
</dbReference>
<dbReference type="Gene3D" id="1.10.390.30">
    <property type="entry name" value="Peptidase M60, enhancin-like domain 3"/>
    <property type="match status" value="1"/>
</dbReference>